<keyword evidence="5" id="KW-0498">Mitosis</keyword>
<dbReference type="Proteomes" id="UP001214603">
    <property type="component" value="Chromosome 5"/>
</dbReference>
<evidence type="ECO:0000256" key="1">
    <source>
        <dbReference type="ARBA" id="ARBA00004629"/>
    </source>
</evidence>
<keyword evidence="8" id="KW-0131">Cell cycle</keyword>
<gene>
    <name evidence="10" type="ORF">MOBT1_002517</name>
</gene>
<dbReference type="GO" id="GO:0000070">
    <property type="term" value="P:mitotic sister chromatid segregation"/>
    <property type="evidence" value="ECO:0007669"/>
    <property type="project" value="TreeGrafter"/>
</dbReference>
<keyword evidence="6" id="KW-0995">Kinetochore</keyword>
<dbReference type="InterPro" id="IPR008685">
    <property type="entry name" value="Centromere_Mis12"/>
</dbReference>
<dbReference type="GO" id="GO:0000444">
    <property type="term" value="C:MIS12/MIND type complex"/>
    <property type="evidence" value="ECO:0007669"/>
    <property type="project" value="TreeGrafter"/>
</dbReference>
<keyword evidence="11" id="KW-1185">Reference proteome</keyword>
<protein>
    <submittedName>
        <fullName evidence="10">Uncharacterized protein</fullName>
    </submittedName>
</protein>
<evidence type="ECO:0000256" key="5">
    <source>
        <dbReference type="ARBA" id="ARBA00022776"/>
    </source>
</evidence>
<evidence type="ECO:0000256" key="4">
    <source>
        <dbReference type="ARBA" id="ARBA00022618"/>
    </source>
</evidence>
<keyword evidence="9" id="KW-0137">Centromere</keyword>
<sequence>MAEDAARRHLILTELFGVHPRALVDALVVSANEHLYVIGERLEEQVRDLLGDAPHADRDAERGVHAILTLMENVIDHIMDTFELYCLRSIFVITPEQSRRITLAHHRGLDLRGAELAPADAGAEGAPRAAPAPVVPEDEDRLRRRIASARATQHRLAQAERAAKVRLERAEAMRAALAFLTDGAPRVDAARRVRDAVPAVRAALAQLHAAQPLTAALVAPKPARDADVECREWEKGRDEYLNWEANRILASMKRAPTSGA</sequence>
<dbReference type="Pfam" id="PF05859">
    <property type="entry name" value="Mis12"/>
    <property type="match status" value="1"/>
</dbReference>
<evidence type="ECO:0000256" key="8">
    <source>
        <dbReference type="ARBA" id="ARBA00023306"/>
    </source>
</evidence>
<evidence type="ECO:0000256" key="6">
    <source>
        <dbReference type="ARBA" id="ARBA00022838"/>
    </source>
</evidence>
<comment type="subcellular location">
    <subcellularLocation>
        <location evidence="1">Chromosome</location>
        <location evidence="1">Centromere</location>
        <location evidence="1">Kinetochore</location>
    </subcellularLocation>
</comment>
<reference evidence="10" key="1">
    <citation type="submission" date="2023-03" db="EMBL/GenBank/DDBJ databases">
        <title>Mating type loci evolution in Malassezia.</title>
        <authorList>
            <person name="Coelho M.A."/>
        </authorList>
    </citation>
    <scope>NUCLEOTIDE SEQUENCE</scope>
    <source>
        <strain evidence="10">CBS 7876</strain>
    </source>
</reference>
<dbReference type="GO" id="GO:0005634">
    <property type="term" value="C:nucleus"/>
    <property type="evidence" value="ECO:0007669"/>
    <property type="project" value="InterPro"/>
</dbReference>
<evidence type="ECO:0000313" key="11">
    <source>
        <dbReference type="Proteomes" id="UP001214603"/>
    </source>
</evidence>
<keyword evidence="4" id="KW-0132">Cell division</keyword>
<evidence type="ECO:0000256" key="7">
    <source>
        <dbReference type="ARBA" id="ARBA00023054"/>
    </source>
</evidence>
<evidence type="ECO:0000256" key="9">
    <source>
        <dbReference type="ARBA" id="ARBA00023328"/>
    </source>
</evidence>
<keyword evidence="7" id="KW-0175">Coiled coil</keyword>
<evidence type="ECO:0000256" key="3">
    <source>
        <dbReference type="ARBA" id="ARBA00022454"/>
    </source>
</evidence>
<dbReference type="GO" id="GO:0051382">
    <property type="term" value="P:kinetochore assembly"/>
    <property type="evidence" value="ECO:0007669"/>
    <property type="project" value="TreeGrafter"/>
</dbReference>
<name>A0AAF0E5A8_9BASI</name>
<dbReference type="PANTHER" id="PTHR14527:SF2">
    <property type="entry name" value="PROTEIN MIS12 HOMOLOG"/>
    <property type="match status" value="1"/>
</dbReference>
<comment type="similarity">
    <text evidence="2">Belongs to the mis12 family.</text>
</comment>
<accession>A0AAF0E5A8</accession>
<dbReference type="GO" id="GO:0051301">
    <property type="term" value="P:cell division"/>
    <property type="evidence" value="ECO:0007669"/>
    <property type="project" value="UniProtKB-KW"/>
</dbReference>
<evidence type="ECO:0000313" key="10">
    <source>
        <dbReference type="EMBL" id="WFD03822.1"/>
    </source>
</evidence>
<organism evidence="10 11">
    <name type="scientific">Malassezia obtusa</name>
    <dbReference type="NCBI Taxonomy" id="76774"/>
    <lineage>
        <taxon>Eukaryota</taxon>
        <taxon>Fungi</taxon>
        <taxon>Dikarya</taxon>
        <taxon>Basidiomycota</taxon>
        <taxon>Ustilaginomycotina</taxon>
        <taxon>Malasseziomycetes</taxon>
        <taxon>Malasseziales</taxon>
        <taxon>Malasseziaceae</taxon>
        <taxon>Malassezia</taxon>
    </lineage>
</organism>
<dbReference type="EMBL" id="CP119938">
    <property type="protein sequence ID" value="WFD03822.1"/>
    <property type="molecule type" value="Genomic_DNA"/>
</dbReference>
<dbReference type="PANTHER" id="PTHR14527">
    <property type="entry name" value="PROTEIN MIS12 HOMOLOG"/>
    <property type="match status" value="1"/>
</dbReference>
<evidence type="ECO:0000256" key="2">
    <source>
        <dbReference type="ARBA" id="ARBA00008643"/>
    </source>
</evidence>
<dbReference type="AlphaFoldDB" id="A0AAF0E5A8"/>
<keyword evidence="3" id="KW-0158">Chromosome</keyword>
<proteinExistence type="inferred from homology"/>